<dbReference type="Gene3D" id="1.20.5.510">
    <property type="entry name" value="Single helix bin"/>
    <property type="match status" value="1"/>
</dbReference>
<dbReference type="Proteomes" id="UP000292702">
    <property type="component" value="Unassembled WGS sequence"/>
</dbReference>
<dbReference type="STRING" id="92696.A0A4R0RBA9"/>
<feature type="compositionally biased region" description="Low complexity" evidence="1">
    <location>
        <begin position="219"/>
        <end position="233"/>
    </location>
</feature>
<feature type="region of interest" description="Disordered" evidence="1">
    <location>
        <begin position="216"/>
        <end position="316"/>
    </location>
</feature>
<evidence type="ECO:0000313" key="4">
    <source>
        <dbReference type="Proteomes" id="UP000292702"/>
    </source>
</evidence>
<dbReference type="Gene3D" id="2.60.120.260">
    <property type="entry name" value="Galactose-binding domain-like"/>
    <property type="match status" value="1"/>
</dbReference>
<comment type="caution">
    <text evidence="3">The sequence shown here is derived from an EMBL/GenBank/DDBJ whole genome shotgun (WGS) entry which is preliminary data.</text>
</comment>
<feature type="transmembrane region" description="Helical" evidence="2">
    <location>
        <begin position="161"/>
        <end position="186"/>
    </location>
</feature>
<protein>
    <recommendedName>
        <fullName evidence="5">Mid2 domain-containing protein</fullName>
    </recommendedName>
</protein>
<evidence type="ECO:0008006" key="5">
    <source>
        <dbReference type="Google" id="ProtNLM"/>
    </source>
</evidence>
<sequence length="356" mass="37387">MSDASIAVVSNQSPEIIYTGTWTNNGTHRAATNPGCSLVFNYNGTQIWVSGTLYPLDGKIPWSVTFTLDDKYPLSLVAQDVYQVQNDTGLWESQDDLTGGQHQLTLKVTFATPNTPFLLDQLFYVPTSTDPRAGVTYTNTAPPQVTVTVSAVSEPGSSVPVGAIVGGAVGGLVLLIIAGLLGFWFYRKRRSSTKPFYYGNAHPSEMLQENASGVSFFNTSASPSPSSPTSPTAGGQTLATHGHGGGVSSEYARSLHSTRPASDDSHDFTITPYQTSAISSNTGGLPTSPPIAHHTSTRSKAAEAGVPFSPPGLQKGTTYHADSGIRFVASSTEGDVEDESDGAPLPADVPPIYAPS</sequence>
<keyword evidence="2" id="KW-1133">Transmembrane helix</keyword>
<keyword evidence="4" id="KW-1185">Reference proteome</keyword>
<organism evidence="3 4">
    <name type="scientific">Steccherinum ochraceum</name>
    <dbReference type="NCBI Taxonomy" id="92696"/>
    <lineage>
        <taxon>Eukaryota</taxon>
        <taxon>Fungi</taxon>
        <taxon>Dikarya</taxon>
        <taxon>Basidiomycota</taxon>
        <taxon>Agaricomycotina</taxon>
        <taxon>Agaricomycetes</taxon>
        <taxon>Polyporales</taxon>
        <taxon>Steccherinaceae</taxon>
        <taxon>Steccherinum</taxon>
    </lineage>
</organism>
<reference evidence="3 4" key="1">
    <citation type="submission" date="2018-11" db="EMBL/GenBank/DDBJ databases">
        <title>Genome assembly of Steccherinum ochraceum LE-BIN_3174, the white-rot fungus of the Steccherinaceae family (The Residual Polyporoid clade, Polyporales, Basidiomycota).</title>
        <authorList>
            <person name="Fedorova T.V."/>
            <person name="Glazunova O.A."/>
            <person name="Landesman E.O."/>
            <person name="Moiseenko K.V."/>
            <person name="Psurtseva N.V."/>
            <person name="Savinova O.S."/>
            <person name="Shakhova N.V."/>
            <person name="Tyazhelova T.V."/>
            <person name="Vasina D.V."/>
        </authorList>
    </citation>
    <scope>NUCLEOTIDE SEQUENCE [LARGE SCALE GENOMIC DNA]</scope>
    <source>
        <strain evidence="3 4">LE-BIN_3174</strain>
    </source>
</reference>
<dbReference type="EMBL" id="RWJN01000222">
    <property type="protein sequence ID" value="TCD64672.1"/>
    <property type="molecule type" value="Genomic_DNA"/>
</dbReference>
<dbReference type="AlphaFoldDB" id="A0A4R0RBA9"/>
<evidence type="ECO:0000256" key="2">
    <source>
        <dbReference type="SAM" id="Phobius"/>
    </source>
</evidence>
<evidence type="ECO:0000313" key="3">
    <source>
        <dbReference type="EMBL" id="TCD64672.1"/>
    </source>
</evidence>
<accession>A0A4R0RBA9</accession>
<feature type="compositionally biased region" description="Pro residues" evidence="1">
    <location>
        <begin position="347"/>
        <end position="356"/>
    </location>
</feature>
<evidence type="ECO:0000256" key="1">
    <source>
        <dbReference type="SAM" id="MobiDB-lite"/>
    </source>
</evidence>
<keyword evidence="2" id="KW-0812">Transmembrane</keyword>
<name>A0A4R0RBA9_9APHY</name>
<keyword evidence="2" id="KW-0472">Membrane</keyword>
<feature type="region of interest" description="Disordered" evidence="1">
    <location>
        <begin position="328"/>
        <end position="356"/>
    </location>
</feature>
<feature type="compositionally biased region" description="Polar residues" evidence="1">
    <location>
        <begin position="271"/>
        <end position="285"/>
    </location>
</feature>
<gene>
    <name evidence="3" type="ORF">EIP91_003785</name>
</gene>
<proteinExistence type="predicted"/>
<dbReference type="OrthoDB" id="2751658at2759"/>